<name>A0AA40FZ42_9HYME</name>
<dbReference type="Proteomes" id="UP001177670">
    <property type="component" value="Unassembled WGS sequence"/>
</dbReference>
<feature type="compositionally biased region" description="Polar residues" evidence="1">
    <location>
        <begin position="46"/>
        <end position="62"/>
    </location>
</feature>
<organism evidence="2 3">
    <name type="scientific">Melipona bicolor</name>
    <dbReference type="NCBI Taxonomy" id="60889"/>
    <lineage>
        <taxon>Eukaryota</taxon>
        <taxon>Metazoa</taxon>
        <taxon>Ecdysozoa</taxon>
        <taxon>Arthropoda</taxon>
        <taxon>Hexapoda</taxon>
        <taxon>Insecta</taxon>
        <taxon>Pterygota</taxon>
        <taxon>Neoptera</taxon>
        <taxon>Endopterygota</taxon>
        <taxon>Hymenoptera</taxon>
        <taxon>Apocrita</taxon>
        <taxon>Aculeata</taxon>
        <taxon>Apoidea</taxon>
        <taxon>Anthophila</taxon>
        <taxon>Apidae</taxon>
        <taxon>Melipona</taxon>
    </lineage>
</organism>
<feature type="compositionally biased region" description="Basic and acidic residues" evidence="1">
    <location>
        <begin position="21"/>
        <end position="36"/>
    </location>
</feature>
<evidence type="ECO:0000256" key="1">
    <source>
        <dbReference type="SAM" id="MobiDB-lite"/>
    </source>
</evidence>
<reference evidence="2" key="1">
    <citation type="submission" date="2021-10" db="EMBL/GenBank/DDBJ databases">
        <title>Melipona bicolor Genome sequencing and assembly.</title>
        <authorList>
            <person name="Araujo N.S."/>
            <person name="Arias M.C."/>
        </authorList>
    </citation>
    <scope>NUCLEOTIDE SEQUENCE</scope>
    <source>
        <strain evidence="2">USP_2M_L1-L4_2017</strain>
        <tissue evidence="2">Whole body</tissue>
    </source>
</reference>
<keyword evidence="3" id="KW-1185">Reference proteome</keyword>
<feature type="region of interest" description="Disordered" evidence="1">
    <location>
        <begin position="42"/>
        <end position="117"/>
    </location>
</feature>
<sequence length="117" mass="13252">MYSGLPLTKITILLLASSNSNHDDSQSTVEPRDSRETWAIARESAESPSTARESLRPETSSWIDKGREKGRQPRESRDQDYPGRPESWQIDSDRSSFPNKSIPPRAFRQALPSPNPR</sequence>
<protein>
    <submittedName>
        <fullName evidence="2">Uncharacterized protein</fullName>
    </submittedName>
</protein>
<dbReference type="EMBL" id="JAHYIQ010000011">
    <property type="protein sequence ID" value="KAK1127911.1"/>
    <property type="molecule type" value="Genomic_DNA"/>
</dbReference>
<evidence type="ECO:0000313" key="3">
    <source>
        <dbReference type="Proteomes" id="UP001177670"/>
    </source>
</evidence>
<comment type="caution">
    <text evidence="2">The sequence shown here is derived from an EMBL/GenBank/DDBJ whole genome shotgun (WGS) entry which is preliminary data.</text>
</comment>
<proteinExistence type="predicted"/>
<gene>
    <name evidence="2" type="ORF">K0M31_003405</name>
</gene>
<accession>A0AA40FZ42</accession>
<evidence type="ECO:0000313" key="2">
    <source>
        <dbReference type="EMBL" id="KAK1127911.1"/>
    </source>
</evidence>
<feature type="region of interest" description="Disordered" evidence="1">
    <location>
        <begin position="17"/>
        <end position="36"/>
    </location>
</feature>
<feature type="compositionally biased region" description="Basic and acidic residues" evidence="1">
    <location>
        <begin position="64"/>
        <end position="83"/>
    </location>
</feature>
<dbReference type="AlphaFoldDB" id="A0AA40FZ42"/>